<sequence length="134" mass="15339">MNPNGSHTIITLQEWERRLASAFDSPSTTRPTVDETITLLYNYMCSVSNCPDTDRARASFRANVPRLKSVWQQLIDNLDETRQDVQPHDGRVDRAKIMAYTQLRERMTLVGTIWMNLSQSFTPARGGVATEFLF</sequence>
<evidence type="ECO:0000313" key="1">
    <source>
        <dbReference type="EMBL" id="KLO07305.1"/>
    </source>
</evidence>
<dbReference type="InParanoid" id="A0A0H2R679"/>
<name>A0A0H2R679_9AGAM</name>
<protein>
    <submittedName>
        <fullName evidence="1">Uncharacterized protein</fullName>
    </submittedName>
</protein>
<reference evidence="1 2" key="1">
    <citation type="submission" date="2015-04" db="EMBL/GenBank/DDBJ databases">
        <title>Complete genome sequence of Schizopora paradoxa KUC8140, a cosmopolitan wood degrader in East Asia.</title>
        <authorList>
            <consortium name="DOE Joint Genome Institute"/>
            <person name="Min B."/>
            <person name="Park H."/>
            <person name="Jang Y."/>
            <person name="Kim J.-J."/>
            <person name="Kim K.H."/>
            <person name="Pangilinan J."/>
            <person name="Lipzen A."/>
            <person name="Riley R."/>
            <person name="Grigoriev I.V."/>
            <person name="Spatafora J.W."/>
            <person name="Choi I.-G."/>
        </authorList>
    </citation>
    <scope>NUCLEOTIDE SEQUENCE [LARGE SCALE GENOMIC DNA]</scope>
    <source>
        <strain evidence="1 2">KUC8140</strain>
    </source>
</reference>
<dbReference type="EMBL" id="KQ086148">
    <property type="protein sequence ID" value="KLO07305.1"/>
    <property type="molecule type" value="Genomic_DNA"/>
</dbReference>
<proteinExistence type="predicted"/>
<evidence type="ECO:0000313" key="2">
    <source>
        <dbReference type="Proteomes" id="UP000053477"/>
    </source>
</evidence>
<accession>A0A0H2R679</accession>
<dbReference type="AlphaFoldDB" id="A0A0H2R679"/>
<gene>
    <name evidence="1" type="ORF">SCHPADRAFT_894772</name>
</gene>
<dbReference type="Proteomes" id="UP000053477">
    <property type="component" value="Unassembled WGS sequence"/>
</dbReference>
<organism evidence="1 2">
    <name type="scientific">Schizopora paradoxa</name>
    <dbReference type="NCBI Taxonomy" id="27342"/>
    <lineage>
        <taxon>Eukaryota</taxon>
        <taxon>Fungi</taxon>
        <taxon>Dikarya</taxon>
        <taxon>Basidiomycota</taxon>
        <taxon>Agaricomycotina</taxon>
        <taxon>Agaricomycetes</taxon>
        <taxon>Hymenochaetales</taxon>
        <taxon>Schizoporaceae</taxon>
        <taxon>Schizopora</taxon>
    </lineage>
</organism>
<keyword evidence="2" id="KW-1185">Reference proteome</keyword>